<keyword evidence="7" id="KW-1185">Reference proteome</keyword>
<dbReference type="AlphaFoldDB" id="A0A3M7P3Q2"/>
<sequence>MKNSHQIPNTSPIIEEEFFSKETKIHVRVAIFREFLKLNFSNKNEINYQVKDIIGCYIDEPYALNDHAVTLNIYTFPKQDGNKREKIVFQLSYDKYNKKFTNLKKVVNFKKHIDHLIVTKDQRPFLVFLNPNSGSGKASKLMLYQVVSMWKLANVKFKIIETNFANHAKEVSQKIEVGNYRGIIVISGDGLVFEVLNGLLSRPDWKDAIKVPIGQIAAGSANGLSSSIAFLSNENFMYDKIENFATLMSFMYAKSNPVPMDLVSIQLQNQTFVNSFLNVEWAMVADVDFESEQFRFLGGFRFVLGAIRRLMNLRKYRGRISFLPADEMKNYTPKDSNLKVLRNTGNYSSEELEEKRLVNPELNIEYRFLKPLDEKVPNDWLTIEDSFVMFAAVNLPLMGIDFIISPETKLNDGSIMLTFVRDGAPKLRILELFNDAAKGKFLENKYIEFVKVKAFRLEPLDGHECGNIMIDGERVPYGPIQGEVLPQFARALQ</sequence>
<evidence type="ECO:0000313" key="6">
    <source>
        <dbReference type="EMBL" id="RMZ93688.1"/>
    </source>
</evidence>
<dbReference type="Gene3D" id="2.60.200.40">
    <property type="match status" value="1"/>
</dbReference>
<dbReference type="PANTHER" id="PTHR12358:SF112">
    <property type="entry name" value="LD11247P-RELATED"/>
    <property type="match status" value="1"/>
</dbReference>
<keyword evidence="3 6" id="KW-0418">Kinase</keyword>
<dbReference type="SUPFAM" id="SSF111331">
    <property type="entry name" value="NAD kinase/diacylglycerol kinase-like"/>
    <property type="match status" value="1"/>
</dbReference>
<dbReference type="GO" id="GO:0001727">
    <property type="term" value="F:lipid kinase activity"/>
    <property type="evidence" value="ECO:0007669"/>
    <property type="project" value="TreeGrafter"/>
</dbReference>
<dbReference type="EMBL" id="REGN01013626">
    <property type="protein sequence ID" value="RMZ93688.1"/>
    <property type="molecule type" value="Genomic_DNA"/>
</dbReference>
<keyword evidence="2" id="KW-0547">Nucleotide-binding</keyword>
<dbReference type="STRING" id="10195.A0A3M7P3Q2"/>
<evidence type="ECO:0000256" key="2">
    <source>
        <dbReference type="ARBA" id="ARBA00022741"/>
    </source>
</evidence>
<dbReference type="GO" id="GO:0005737">
    <property type="term" value="C:cytoplasm"/>
    <property type="evidence" value="ECO:0007669"/>
    <property type="project" value="TreeGrafter"/>
</dbReference>
<dbReference type="InterPro" id="IPR001206">
    <property type="entry name" value="Diacylglycerol_kinase_cat_dom"/>
</dbReference>
<dbReference type="InterPro" id="IPR016064">
    <property type="entry name" value="NAD/diacylglycerol_kinase_sf"/>
</dbReference>
<keyword evidence="4" id="KW-0067">ATP-binding</keyword>
<dbReference type="PROSITE" id="PS50146">
    <property type="entry name" value="DAGK"/>
    <property type="match status" value="1"/>
</dbReference>
<evidence type="ECO:0000256" key="3">
    <source>
        <dbReference type="ARBA" id="ARBA00022777"/>
    </source>
</evidence>
<name>A0A3M7P3Q2_BRAPC</name>
<reference evidence="6 7" key="1">
    <citation type="journal article" date="2018" name="Sci. Rep.">
        <title>Genomic signatures of local adaptation to the degree of environmental predictability in rotifers.</title>
        <authorList>
            <person name="Franch-Gras L."/>
            <person name="Hahn C."/>
            <person name="Garcia-Roger E.M."/>
            <person name="Carmona M.J."/>
            <person name="Serra M."/>
            <person name="Gomez A."/>
        </authorList>
    </citation>
    <scope>NUCLEOTIDE SEQUENCE [LARGE SCALE GENOMIC DNA]</scope>
    <source>
        <strain evidence="6">HYR1</strain>
    </source>
</reference>
<dbReference type="OrthoDB" id="3853857at2759"/>
<protein>
    <submittedName>
        <fullName evidence="6">Sphingosine kinase 1</fullName>
    </submittedName>
</protein>
<dbReference type="PANTHER" id="PTHR12358">
    <property type="entry name" value="SPHINGOSINE KINASE"/>
    <property type="match status" value="1"/>
</dbReference>
<evidence type="ECO:0000313" key="7">
    <source>
        <dbReference type="Proteomes" id="UP000276133"/>
    </source>
</evidence>
<evidence type="ECO:0000256" key="4">
    <source>
        <dbReference type="ARBA" id="ARBA00022840"/>
    </source>
</evidence>
<dbReference type="InterPro" id="IPR045540">
    <property type="entry name" value="YegS/DAGK_C"/>
</dbReference>
<accession>A0A3M7P3Q2</accession>
<dbReference type="GO" id="GO:0046512">
    <property type="term" value="P:sphingosine biosynthetic process"/>
    <property type="evidence" value="ECO:0007669"/>
    <property type="project" value="TreeGrafter"/>
</dbReference>
<dbReference type="Pfam" id="PF00781">
    <property type="entry name" value="DAGK_cat"/>
    <property type="match status" value="1"/>
</dbReference>
<dbReference type="Proteomes" id="UP000276133">
    <property type="component" value="Unassembled WGS sequence"/>
</dbReference>
<dbReference type="Pfam" id="PF19279">
    <property type="entry name" value="YegS_C"/>
    <property type="match status" value="1"/>
</dbReference>
<keyword evidence="1" id="KW-0808">Transferase</keyword>
<dbReference type="SMART" id="SM00046">
    <property type="entry name" value="DAGKc"/>
    <property type="match status" value="1"/>
</dbReference>
<proteinExistence type="predicted"/>
<comment type="caution">
    <text evidence="6">The sequence shown here is derived from an EMBL/GenBank/DDBJ whole genome shotgun (WGS) entry which is preliminary data.</text>
</comment>
<organism evidence="6 7">
    <name type="scientific">Brachionus plicatilis</name>
    <name type="common">Marine rotifer</name>
    <name type="synonym">Brachionus muelleri</name>
    <dbReference type="NCBI Taxonomy" id="10195"/>
    <lineage>
        <taxon>Eukaryota</taxon>
        <taxon>Metazoa</taxon>
        <taxon>Spiralia</taxon>
        <taxon>Gnathifera</taxon>
        <taxon>Rotifera</taxon>
        <taxon>Eurotatoria</taxon>
        <taxon>Monogononta</taxon>
        <taxon>Pseudotrocha</taxon>
        <taxon>Ploima</taxon>
        <taxon>Brachionidae</taxon>
        <taxon>Brachionus</taxon>
    </lineage>
</organism>
<dbReference type="InterPro" id="IPR017438">
    <property type="entry name" value="ATP-NAD_kinase_N"/>
</dbReference>
<evidence type="ECO:0000256" key="1">
    <source>
        <dbReference type="ARBA" id="ARBA00022679"/>
    </source>
</evidence>
<dbReference type="GO" id="GO:0016020">
    <property type="term" value="C:membrane"/>
    <property type="evidence" value="ECO:0007669"/>
    <property type="project" value="TreeGrafter"/>
</dbReference>
<dbReference type="GO" id="GO:0005524">
    <property type="term" value="F:ATP binding"/>
    <property type="evidence" value="ECO:0007669"/>
    <property type="project" value="UniProtKB-KW"/>
</dbReference>
<feature type="domain" description="DAGKc" evidence="5">
    <location>
        <begin position="120"/>
        <end position="269"/>
    </location>
</feature>
<dbReference type="InterPro" id="IPR050187">
    <property type="entry name" value="Lipid_Phosphate_FormReg"/>
</dbReference>
<gene>
    <name evidence="6" type="ORF">BpHYR1_026408</name>
</gene>
<evidence type="ECO:0000259" key="5">
    <source>
        <dbReference type="PROSITE" id="PS50146"/>
    </source>
</evidence>
<dbReference type="Gene3D" id="3.40.50.10330">
    <property type="entry name" value="Probable inorganic polyphosphate/atp-NAD kinase, domain 1"/>
    <property type="match status" value="1"/>
</dbReference>